<gene>
    <name evidence="1" type="ORF">UFOVP387_34</name>
</gene>
<reference evidence="1" key="1">
    <citation type="submission" date="2020-05" db="EMBL/GenBank/DDBJ databases">
        <authorList>
            <person name="Chiriac C."/>
            <person name="Salcher M."/>
            <person name="Ghai R."/>
            <person name="Kavagutti S V."/>
        </authorList>
    </citation>
    <scope>NUCLEOTIDE SEQUENCE</scope>
</reference>
<sequence>MKLITFKINGLLNNEKYETYLMGINIVDALKSLPNELRIQSIIQTN</sequence>
<dbReference type="EMBL" id="LR798326">
    <property type="protein sequence ID" value="CAB5224127.1"/>
    <property type="molecule type" value="Genomic_DNA"/>
</dbReference>
<name>A0A6J7X1P2_9CAUD</name>
<organism evidence="1">
    <name type="scientific">uncultured Caudovirales phage</name>
    <dbReference type="NCBI Taxonomy" id="2100421"/>
    <lineage>
        <taxon>Viruses</taxon>
        <taxon>Duplodnaviria</taxon>
        <taxon>Heunggongvirae</taxon>
        <taxon>Uroviricota</taxon>
        <taxon>Caudoviricetes</taxon>
        <taxon>Peduoviridae</taxon>
        <taxon>Maltschvirus</taxon>
        <taxon>Maltschvirus maltsch</taxon>
    </lineage>
</organism>
<evidence type="ECO:0000313" key="1">
    <source>
        <dbReference type="EMBL" id="CAB5224127.1"/>
    </source>
</evidence>
<proteinExistence type="predicted"/>
<protein>
    <submittedName>
        <fullName evidence="1">Uncharacterized protein</fullName>
    </submittedName>
</protein>
<accession>A0A6J7X1P2</accession>